<proteinExistence type="predicted"/>
<organism evidence="1 2">
    <name type="scientific">Vaccinium darrowii</name>
    <dbReference type="NCBI Taxonomy" id="229202"/>
    <lineage>
        <taxon>Eukaryota</taxon>
        <taxon>Viridiplantae</taxon>
        <taxon>Streptophyta</taxon>
        <taxon>Embryophyta</taxon>
        <taxon>Tracheophyta</taxon>
        <taxon>Spermatophyta</taxon>
        <taxon>Magnoliopsida</taxon>
        <taxon>eudicotyledons</taxon>
        <taxon>Gunneridae</taxon>
        <taxon>Pentapetalae</taxon>
        <taxon>asterids</taxon>
        <taxon>Ericales</taxon>
        <taxon>Ericaceae</taxon>
        <taxon>Vaccinioideae</taxon>
        <taxon>Vaccinieae</taxon>
        <taxon>Vaccinium</taxon>
    </lineage>
</organism>
<protein>
    <submittedName>
        <fullName evidence="1">Uncharacterized protein</fullName>
    </submittedName>
</protein>
<evidence type="ECO:0000313" key="1">
    <source>
        <dbReference type="EMBL" id="KAH7852202.1"/>
    </source>
</evidence>
<dbReference type="EMBL" id="CM037158">
    <property type="protein sequence ID" value="KAH7852202.1"/>
    <property type="molecule type" value="Genomic_DNA"/>
</dbReference>
<keyword evidence="2" id="KW-1185">Reference proteome</keyword>
<sequence>MDRELDIAEELRDEAHLKHASYQQEVARGYNKNVRIRPFNVDDLVLREVVQKSKKTKFKPNYEGPFRVIAKAGHGSYKLAEMDGTPIGNPWNATKLRKFYA</sequence>
<evidence type="ECO:0000313" key="2">
    <source>
        <dbReference type="Proteomes" id="UP000828048"/>
    </source>
</evidence>
<comment type="caution">
    <text evidence="1">The sequence shown here is derived from an EMBL/GenBank/DDBJ whole genome shotgun (WGS) entry which is preliminary data.</text>
</comment>
<reference evidence="1 2" key="1">
    <citation type="journal article" date="2021" name="Hortic Res">
        <title>High-quality reference genome and annotation aids understanding of berry development for evergreen blueberry (Vaccinium darrowii).</title>
        <authorList>
            <person name="Yu J."/>
            <person name="Hulse-Kemp A.M."/>
            <person name="Babiker E."/>
            <person name="Staton M."/>
        </authorList>
    </citation>
    <scope>NUCLEOTIDE SEQUENCE [LARGE SCALE GENOMIC DNA]</scope>
    <source>
        <strain evidence="2">cv. NJ 8807/NJ 8810</strain>
        <tissue evidence="1">Young leaf</tissue>
    </source>
</reference>
<gene>
    <name evidence="1" type="ORF">Vadar_021765</name>
</gene>
<dbReference type="Proteomes" id="UP000828048">
    <property type="component" value="Chromosome 8"/>
</dbReference>
<accession>A0ACB7YEZ0</accession>
<name>A0ACB7YEZ0_9ERIC</name>